<proteinExistence type="predicted"/>
<evidence type="ECO:0000313" key="2">
    <source>
        <dbReference type="Proteomes" id="UP001596270"/>
    </source>
</evidence>
<gene>
    <name evidence="1" type="ORF">ACFQND_08110</name>
</gene>
<dbReference type="InterPro" id="IPR032787">
    <property type="entry name" value="Prok-E2_D"/>
</dbReference>
<dbReference type="Pfam" id="PF14460">
    <property type="entry name" value="Prok-E2_D"/>
    <property type="match status" value="1"/>
</dbReference>
<dbReference type="Proteomes" id="UP001596270">
    <property type="component" value="Unassembled WGS sequence"/>
</dbReference>
<sequence length="259" mass="28926">METLEVSVQDNRYVLGAAVMLYSKMSNSNDGTGAIATVHHVHDVDGKPVIGAGRPMNEADYLAMVNVLAPQQRPQMEWQDHSILAKGMGKMIWWTPPMKRAMFFKKSNMFGSTTFTGQGICPVPGMVWLSDGRDLFVYAYRGSEMPDKETKLCQAPLFNVWARGEVCVGNASRPDDFAKGNPQAWERFLFDSHFTHPNFAEADRLTKGVKPAEFWKKMVAKPTQKFPDGVLVDLGLKVADLMEPEFRTNVGVMRAAGEF</sequence>
<keyword evidence="2" id="KW-1185">Reference proteome</keyword>
<organism evidence="1 2">
    <name type="scientific">Polaromonas aquatica</name>
    <dbReference type="NCBI Taxonomy" id="332657"/>
    <lineage>
        <taxon>Bacteria</taxon>
        <taxon>Pseudomonadati</taxon>
        <taxon>Pseudomonadota</taxon>
        <taxon>Betaproteobacteria</taxon>
        <taxon>Burkholderiales</taxon>
        <taxon>Comamonadaceae</taxon>
        <taxon>Polaromonas</taxon>
    </lineage>
</organism>
<comment type="caution">
    <text evidence="1">The sequence shown here is derived from an EMBL/GenBank/DDBJ whole genome shotgun (WGS) entry which is preliminary data.</text>
</comment>
<protein>
    <submittedName>
        <fullName evidence="1">PRTRC system protein B</fullName>
    </submittedName>
</protein>
<dbReference type="RefSeq" id="WP_377412959.1">
    <property type="nucleotide sequence ID" value="NZ_JBHSRS010000017.1"/>
</dbReference>
<name>A0ABW1TW75_9BURK</name>
<accession>A0ABW1TW75</accession>
<dbReference type="EMBL" id="JBHSRS010000017">
    <property type="protein sequence ID" value="MFC6281189.1"/>
    <property type="molecule type" value="Genomic_DNA"/>
</dbReference>
<dbReference type="InterPro" id="IPR022280">
    <property type="entry name" value="PRTRC_protein-B"/>
</dbReference>
<evidence type="ECO:0000313" key="1">
    <source>
        <dbReference type="EMBL" id="MFC6281189.1"/>
    </source>
</evidence>
<reference evidence="2" key="1">
    <citation type="journal article" date="2019" name="Int. J. Syst. Evol. Microbiol.">
        <title>The Global Catalogue of Microorganisms (GCM) 10K type strain sequencing project: providing services to taxonomists for standard genome sequencing and annotation.</title>
        <authorList>
            <consortium name="The Broad Institute Genomics Platform"/>
            <consortium name="The Broad Institute Genome Sequencing Center for Infectious Disease"/>
            <person name="Wu L."/>
            <person name="Ma J."/>
        </authorList>
    </citation>
    <scope>NUCLEOTIDE SEQUENCE [LARGE SCALE GENOMIC DNA]</scope>
    <source>
        <strain evidence="2">CCUG 39402</strain>
    </source>
</reference>
<dbReference type="NCBIfam" id="TIGR03737">
    <property type="entry name" value="PRTRC_B"/>
    <property type="match status" value="1"/>
</dbReference>